<dbReference type="Pfam" id="PF09696">
    <property type="entry name" value="Ctf8"/>
    <property type="match status" value="1"/>
</dbReference>
<dbReference type="InterPro" id="IPR018607">
    <property type="entry name" value="Ctf8"/>
</dbReference>
<feature type="region of interest" description="Disordered" evidence="1">
    <location>
        <begin position="115"/>
        <end position="139"/>
    </location>
</feature>
<dbReference type="Proteomes" id="UP001412067">
    <property type="component" value="Unassembled WGS sequence"/>
</dbReference>
<sequence>MQIRVKCNCGEGECREWAIIEVQGVVESQPSIEEHLHDHEIGRLCCISEGNYTFTIGYHELSGTKMHLKRPLLVLRKKKVETVGDSNSSVELHVVGIIRHRILFKTRPKALISKPQIKDKKPVSSDLTPQSPADSYNSDDAMSYLISSRSYNSGCSSRTLPQSAPPLLLLRQTLALQPQNLPVPTA</sequence>
<accession>A0ABR2LLG5</accession>
<dbReference type="EMBL" id="JBBWWR010000018">
    <property type="protein sequence ID" value="KAK8943869.1"/>
    <property type="molecule type" value="Genomic_DNA"/>
</dbReference>
<keyword evidence="3" id="KW-1185">Reference proteome</keyword>
<dbReference type="PANTHER" id="PTHR47475">
    <property type="entry name" value="CHROMOSOME TRANSMISSION FIDELITY PROTEIN 8"/>
    <property type="match status" value="1"/>
</dbReference>
<evidence type="ECO:0000256" key="1">
    <source>
        <dbReference type="SAM" id="MobiDB-lite"/>
    </source>
</evidence>
<dbReference type="PANTHER" id="PTHR47475:SF2">
    <property type="entry name" value="CHROMOSOME TRANSMISSION FIDELITY PROTEIN 8"/>
    <property type="match status" value="1"/>
</dbReference>
<proteinExistence type="predicted"/>
<reference evidence="2 3" key="1">
    <citation type="journal article" date="2022" name="Nat. Plants">
        <title>Genomes of leafy and leafless Platanthera orchids illuminate the evolution of mycoheterotrophy.</title>
        <authorList>
            <person name="Li M.H."/>
            <person name="Liu K.W."/>
            <person name="Li Z."/>
            <person name="Lu H.C."/>
            <person name="Ye Q.L."/>
            <person name="Zhang D."/>
            <person name="Wang J.Y."/>
            <person name="Li Y.F."/>
            <person name="Zhong Z.M."/>
            <person name="Liu X."/>
            <person name="Yu X."/>
            <person name="Liu D.K."/>
            <person name="Tu X.D."/>
            <person name="Liu B."/>
            <person name="Hao Y."/>
            <person name="Liao X.Y."/>
            <person name="Jiang Y.T."/>
            <person name="Sun W.H."/>
            <person name="Chen J."/>
            <person name="Chen Y.Q."/>
            <person name="Ai Y."/>
            <person name="Zhai J.W."/>
            <person name="Wu S.S."/>
            <person name="Zhou Z."/>
            <person name="Hsiao Y.Y."/>
            <person name="Wu W.L."/>
            <person name="Chen Y.Y."/>
            <person name="Lin Y.F."/>
            <person name="Hsu J.L."/>
            <person name="Li C.Y."/>
            <person name="Wang Z.W."/>
            <person name="Zhao X."/>
            <person name="Zhong W.Y."/>
            <person name="Ma X.K."/>
            <person name="Ma L."/>
            <person name="Huang J."/>
            <person name="Chen G.Z."/>
            <person name="Huang M.Z."/>
            <person name="Huang L."/>
            <person name="Peng D.H."/>
            <person name="Luo Y.B."/>
            <person name="Zou S.Q."/>
            <person name="Chen S.P."/>
            <person name="Lan S."/>
            <person name="Tsai W.C."/>
            <person name="Van de Peer Y."/>
            <person name="Liu Z.J."/>
        </authorList>
    </citation>
    <scope>NUCLEOTIDE SEQUENCE [LARGE SCALE GENOMIC DNA]</scope>
    <source>
        <strain evidence="2">Lor288</strain>
    </source>
</reference>
<name>A0ABR2LLG5_9ASPA</name>
<evidence type="ECO:0000313" key="2">
    <source>
        <dbReference type="EMBL" id="KAK8943869.1"/>
    </source>
</evidence>
<gene>
    <name evidence="2" type="ORF">KSP40_PGU010321</name>
</gene>
<evidence type="ECO:0000313" key="3">
    <source>
        <dbReference type="Proteomes" id="UP001412067"/>
    </source>
</evidence>
<evidence type="ECO:0008006" key="4">
    <source>
        <dbReference type="Google" id="ProtNLM"/>
    </source>
</evidence>
<protein>
    <recommendedName>
        <fullName evidence="4">Chromosome transmission fidelity protein 8</fullName>
    </recommendedName>
</protein>
<organism evidence="2 3">
    <name type="scientific">Platanthera guangdongensis</name>
    <dbReference type="NCBI Taxonomy" id="2320717"/>
    <lineage>
        <taxon>Eukaryota</taxon>
        <taxon>Viridiplantae</taxon>
        <taxon>Streptophyta</taxon>
        <taxon>Embryophyta</taxon>
        <taxon>Tracheophyta</taxon>
        <taxon>Spermatophyta</taxon>
        <taxon>Magnoliopsida</taxon>
        <taxon>Liliopsida</taxon>
        <taxon>Asparagales</taxon>
        <taxon>Orchidaceae</taxon>
        <taxon>Orchidoideae</taxon>
        <taxon>Orchideae</taxon>
        <taxon>Orchidinae</taxon>
        <taxon>Platanthera</taxon>
    </lineage>
</organism>
<feature type="compositionally biased region" description="Polar residues" evidence="1">
    <location>
        <begin position="125"/>
        <end position="139"/>
    </location>
</feature>
<comment type="caution">
    <text evidence="2">The sequence shown here is derived from an EMBL/GenBank/DDBJ whole genome shotgun (WGS) entry which is preliminary data.</text>
</comment>